<reference evidence="1 2" key="1">
    <citation type="submission" date="2024-01" db="EMBL/GenBank/DDBJ databases">
        <title>A draft genome for the cacao thread blight pathogen Marasmiellus scandens.</title>
        <authorList>
            <person name="Baruah I.K."/>
            <person name="Leung J."/>
            <person name="Bukari Y."/>
            <person name="Amoako-Attah I."/>
            <person name="Meinhardt L.W."/>
            <person name="Bailey B.A."/>
            <person name="Cohen S.P."/>
        </authorList>
    </citation>
    <scope>NUCLEOTIDE SEQUENCE [LARGE SCALE GENOMIC DNA]</scope>
    <source>
        <strain evidence="1 2">GH-19</strain>
    </source>
</reference>
<gene>
    <name evidence="1" type="ORF">VKT23_006815</name>
</gene>
<evidence type="ECO:0000313" key="1">
    <source>
        <dbReference type="EMBL" id="KAK7463465.1"/>
    </source>
</evidence>
<comment type="caution">
    <text evidence="1">The sequence shown here is derived from an EMBL/GenBank/DDBJ whole genome shotgun (WGS) entry which is preliminary data.</text>
</comment>
<evidence type="ECO:0000313" key="2">
    <source>
        <dbReference type="Proteomes" id="UP001498398"/>
    </source>
</evidence>
<sequence>MLRLASSRLTFSTNSFTFSVIRRCISTEPLLQNSEDYRVLRIANLPPGTSVSALLDQIRVDGPIENIQYHQKSNSAILSLIDAQAARTFMETASTIRVNGQTLSLEFASPQMQRKLPASLVASIGAYDATRGIEMNLLPRATEGWYRDQVKKLCGPTEIERIVIDREKSKVSIYFAGIVEALEAKQAFREHGESFGNVFYTKDPCDLNDYAYSSEKYTVVIKGLALEDQELPLKAIGDATGGWLFTVPLLDLQKIKKLVLISFANPADVQQFLKVFNPQLEGLSVEVQDRQENAQSYKIRLATRLGATRRLLISGPSDKTERFIKRRVIWERVSSRHIQKTGENSVALLVFKQIGNCLRDFHNMNYSSHFTDTYRDLTVTFGVEPQPHLNFKEQSELLLPYNGPLLATS</sequence>
<dbReference type="InterPro" id="IPR035979">
    <property type="entry name" value="RBD_domain_sf"/>
</dbReference>
<proteinExistence type="predicted"/>
<name>A0ABR1JRI5_9AGAR</name>
<dbReference type="InterPro" id="IPR012677">
    <property type="entry name" value="Nucleotide-bd_a/b_plait_sf"/>
</dbReference>
<dbReference type="EMBL" id="JBANRG010000009">
    <property type="protein sequence ID" value="KAK7463465.1"/>
    <property type="molecule type" value="Genomic_DNA"/>
</dbReference>
<keyword evidence="2" id="KW-1185">Reference proteome</keyword>
<dbReference type="Gene3D" id="3.30.70.330">
    <property type="match status" value="1"/>
</dbReference>
<accession>A0ABR1JRI5</accession>
<evidence type="ECO:0008006" key="3">
    <source>
        <dbReference type="Google" id="ProtNLM"/>
    </source>
</evidence>
<organism evidence="1 2">
    <name type="scientific">Marasmiellus scandens</name>
    <dbReference type="NCBI Taxonomy" id="2682957"/>
    <lineage>
        <taxon>Eukaryota</taxon>
        <taxon>Fungi</taxon>
        <taxon>Dikarya</taxon>
        <taxon>Basidiomycota</taxon>
        <taxon>Agaricomycotina</taxon>
        <taxon>Agaricomycetes</taxon>
        <taxon>Agaricomycetidae</taxon>
        <taxon>Agaricales</taxon>
        <taxon>Marasmiineae</taxon>
        <taxon>Omphalotaceae</taxon>
        <taxon>Marasmiellus</taxon>
    </lineage>
</organism>
<dbReference type="SUPFAM" id="SSF54928">
    <property type="entry name" value="RNA-binding domain, RBD"/>
    <property type="match status" value="1"/>
</dbReference>
<protein>
    <recommendedName>
        <fullName evidence="3">RRM domain-containing protein</fullName>
    </recommendedName>
</protein>
<dbReference type="Proteomes" id="UP001498398">
    <property type="component" value="Unassembled WGS sequence"/>
</dbReference>